<dbReference type="Pfam" id="PF00149">
    <property type="entry name" value="Metallophos"/>
    <property type="match status" value="1"/>
</dbReference>
<comment type="caution">
    <text evidence="4">The sequence shown here is derived from an EMBL/GenBank/DDBJ whole genome shotgun (WGS) entry which is preliminary data.</text>
</comment>
<sequence>MPVLGKMGCALCKVKAARYLFKIRIGLPMSLVSAEARFLCVVFSGYSAKVCAGVIGHGQPLKVLQLADVHLQLDYAYGSNVNCKNKLFCCRARDGFPKMHKLRAGMWGTYEKCDTPPALLVSLLHHVRATHPDVAYILWSGDNSAHNVHEVTRRQTVAANQAVTDLLRRVFPRALVLPAVGNHDSHPVNSFPPPTLGGRFSNSWLFSALRRMWRPLLDGRLGGGRRIEHSFEQTFHPYGYYYVRVCRGTWGKTGKTAKNSGAGRTSLPGWTAAVICCFMH</sequence>
<protein>
    <submittedName>
        <fullName evidence="4">Sphingomyelin phosphodiesterase</fullName>
    </submittedName>
</protein>
<evidence type="ECO:0000256" key="2">
    <source>
        <dbReference type="ARBA" id="ARBA00023180"/>
    </source>
</evidence>
<accession>A0A6A4XBR6</accession>
<dbReference type="InterPro" id="IPR004843">
    <property type="entry name" value="Calcineurin-like_PHP"/>
</dbReference>
<dbReference type="SUPFAM" id="SSF56300">
    <property type="entry name" value="Metallo-dependent phosphatases"/>
    <property type="match status" value="1"/>
</dbReference>
<dbReference type="PANTHER" id="PTHR10340:SF34">
    <property type="entry name" value="SPHINGOMYELIN PHOSPHODIESTERASE"/>
    <property type="match status" value="1"/>
</dbReference>
<evidence type="ECO:0000256" key="1">
    <source>
        <dbReference type="ARBA" id="ARBA00022801"/>
    </source>
</evidence>
<proteinExistence type="predicted"/>
<feature type="domain" description="Calcineurin-like phosphoesterase" evidence="3">
    <location>
        <begin position="61"/>
        <end position="208"/>
    </location>
</feature>
<gene>
    <name evidence="4" type="primary">SMPD1_3</name>
    <name evidence="4" type="ORF">FJT64_001628</name>
</gene>
<organism evidence="4 5">
    <name type="scientific">Amphibalanus amphitrite</name>
    <name type="common">Striped barnacle</name>
    <name type="synonym">Balanus amphitrite</name>
    <dbReference type="NCBI Taxonomy" id="1232801"/>
    <lineage>
        <taxon>Eukaryota</taxon>
        <taxon>Metazoa</taxon>
        <taxon>Ecdysozoa</taxon>
        <taxon>Arthropoda</taxon>
        <taxon>Crustacea</taxon>
        <taxon>Multicrustacea</taxon>
        <taxon>Cirripedia</taxon>
        <taxon>Thoracica</taxon>
        <taxon>Thoracicalcarea</taxon>
        <taxon>Balanomorpha</taxon>
        <taxon>Balanoidea</taxon>
        <taxon>Balanidae</taxon>
        <taxon>Amphibalaninae</taxon>
        <taxon>Amphibalanus</taxon>
    </lineage>
</organism>
<dbReference type="PANTHER" id="PTHR10340">
    <property type="entry name" value="SPHINGOMYELIN PHOSPHODIESTERASE"/>
    <property type="match status" value="1"/>
</dbReference>
<dbReference type="GO" id="GO:0005615">
    <property type="term" value="C:extracellular space"/>
    <property type="evidence" value="ECO:0007669"/>
    <property type="project" value="TreeGrafter"/>
</dbReference>
<keyword evidence="1" id="KW-0378">Hydrolase</keyword>
<dbReference type="Proteomes" id="UP000440578">
    <property type="component" value="Unassembled WGS sequence"/>
</dbReference>
<evidence type="ECO:0000259" key="3">
    <source>
        <dbReference type="Pfam" id="PF00149"/>
    </source>
</evidence>
<dbReference type="OrthoDB" id="6369322at2759"/>
<dbReference type="EMBL" id="VIIS01000092">
    <property type="protein sequence ID" value="KAF0313454.1"/>
    <property type="molecule type" value="Genomic_DNA"/>
</dbReference>
<dbReference type="AlphaFoldDB" id="A0A6A4XBR6"/>
<reference evidence="4 5" key="1">
    <citation type="submission" date="2019-07" db="EMBL/GenBank/DDBJ databases">
        <title>Draft genome assembly of a fouling barnacle, Amphibalanus amphitrite (Darwin, 1854): The first reference genome for Thecostraca.</title>
        <authorList>
            <person name="Kim W."/>
        </authorList>
    </citation>
    <scope>NUCLEOTIDE SEQUENCE [LARGE SCALE GENOMIC DNA]</scope>
    <source>
        <strain evidence="4">SNU_AA5</strain>
        <tissue evidence="4">Soma without cirri and trophi</tissue>
    </source>
</reference>
<evidence type="ECO:0000313" key="4">
    <source>
        <dbReference type="EMBL" id="KAF0313454.1"/>
    </source>
</evidence>
<keyword evidence="5" id="KW-1185">Reference proteome</keyword>
<name>A0A6A4XBR6_AMPAM</name>
<keyword evidence="2" id="KW-0325">Glycoprotein</keyword>
<evidence type="ECO:0000313" key="5">
    <source>
        <dbReference type="Proteomes" id="UP000440578"/>
    </source>
</evidence>
<dbReference type="GO" id="GO:0008081">
    <property type="term" value="F:phosphoric diester hydrolase activity"/>
    <property type="evidence" value="ECO:0007669"/>
    <property type="project" value="TreeGrafter"/>
</dbReference>
<dbReference type="InterPro" id="IPR029052">
    <property type="entry name" value="Metallo-depent_PP-like"/>
</dbReference>